<comment type="caution">
    <text evidence="2">The sequence shown here is derived from an EMBL/GenBank/DDBJ whole genome shotgun (WGS) entry which is preliminary data.</text>
</comment>
<evidence type="ECO:0000313" key="3">
    <source>
        <dbReference type="Proteomes" id="UP000676565"/>
    </source>
</evidence>
<organism evidence="2 3">
    <name type="scientific">Gemmata palustris</name>
    <dbReference type="NCBI Taxonomy" id="2822762"/>
    <lineage>
        <taxon>Bacteria</taxon>
        <taxon>Pseudomonadati</taxon>
        <taxon>Planctomycetota</taxon>
        <taxon>Planctomycetia</taxon>
        <taxon>Gemmatales</taxon>
        <taxon>Gemmataceae</taxon>
        <taxon>Gemmata</taxon>
    </lineage>
</organism>
<dbReference type="InterPro" id="IPR019613">
    <property type="entry name" value="DUF4198"/>
</dbReference>
<dbReference type="Pfam" id="PF10670">
    <property type="entry name" value="DUF4198"/>
    <property type="match status" value="1"/>
</dbReference>
<dbReference type="Proteomes" id="UP000676565">
    <property type="component" value="Unassembled WGS sequence"/>
</dbReference>
<evidence type="ECO:0000256" key="1">
    <source>
        <dbReference type="SAM" id="SignalP"/>
    </source>
</evidence>
<sequence length="225" mass="23816">MRYLAALLTLGCLAAAGHAHFVFVYVDGAEARIVFGHTAAPDLTSFPTRAEKTILTVRDADGKDIKVAIEKGDGNFFRAKLPAGKNAVVFGITEAGVTQRGDNPPLLSFYYPKVIVGDPFIKGAEVGGALELVPVRDGDKVRFKVLAGGKPMAGAEVTVGLPGKGEDKDETVKTDKDGLTSAFADKGRYCVAARRSEDKSGELGGKKYTAIRHTATLVFDFAAPK</sequence>
<feature type="signal peptide" evidence="1">
    <location>
        <begin position="1"/>
        <end position="19"/>
    </location>
</feature>
<feature type="chain" id="PRO_5045486666" evidence="1">
    <location>
        <begin position="20"/>
        <end position="225"/>
    </location>
</feature>
<accession>A0ABS5C3A6</accession>
<dbReference type="RefSeq" id="WP_210662416.1">
    <property type="nucleotide sequence ID" value="NZ_JAGKQQ010000002.1"/>
</dbReference>
<name>A0ABS5C3A6_9BACT</name>
<protein>
    <submittedName>
        <fullName evidence="2">DUF4198 domain-containing protein</fullName>
    </submittedName>
</protein>
<keyword evidence="1" id="KW-0732">Signal</keyword>
<proteinExistence type="predicted"/>
<keyword evidence="3" id="KW-1185">Reference proteome</keyword>
<dbReference type="EMBL" id="JAGKQQ010000002">
    <property type="protein sequence ID" value="MBP3960393.1"/>
    <property type="molecule type" value="Genomic_DNA"/>
</dbReference>
<reference evidence="2 3" key="1">
    <citation type="submission" date="2021-04" db="EMBL/GenBank/DDBJ databases">
        <authorList>
            <person name="Ivanova A."/>
        </authorList>
    </citation>
    <scope>NUCLEOTIDE SEQUENCE [LARGE SCALE GENOMIC DNA]</scope>
    <source>
        <strain evidence="2 3">G18</strain>
    </source>
</reference>
<evidence type="ECO:0000313" key="2">
    <source>
        <dbReference type="EMBL" id="MBP3960393.1"/>
    </source>
</evidence>
<gene>
    <name evidence="2" type="ORF">J8F10_34635</name>
</gene>